<dbReference type="SUPFAM" id="SSF68906">
    <property type="entry name" value="SAP domain"/>
    <property type="match status" value="1"/>
</dbReference>
<feature type="domain" description="SAP" evidence="5">
    <location>
        <begin position="123"/>
        <end position="157"/>
    </location>
</feature>
<evidence type="ECO:0000256" key="1">
    <source>
        <dbReference type="ARBA" id="ARBA00000451"/>
    </source>
</evidence>
<gene>
    <name evidence="7" type="ORF">BN9_048150</name>
</gene>
<dbReference type="GO" id="GO:0006508">
    <property type="term" value="P:proteolysis"/>
    <property type="evidence" value="ECO:0007669"/>
    <property type="project" value="InterPro"/>
</dbReference>
<evidence type="ECO:0000313" key="7">
    <source>
        <dbReference type="EMBL" id="CCI44031.1"/>
    </source>
</evidence>
<protein>
    <recommendedName>
        <fullName evidence="2">separase</fullName>
        <ecNumber evidence="2">3.4.22.49</ecNumber>
    </recommendedName>
</protein>
<dbReference type="Pfam" id="PF03568">
    <property type="entry name" value="Separin_C"/>
    <property type="match status" value="1"/>
</dbReference>
<dbReference type="PROSITE" id="PS50800">
    <property type="entry name" value="SAP"/>
    <property type="match status" value="1"/>
</dbReference>
<dbReference type="OrthoDB" id="10255632at2759"/>
<keyword evidence="3" id="KW-0378">Hydrolase</keyword>
<dbReference type="PANTHER" id="PTHR12792">
    <property type="entry name" value="EXTRA SPINDLE POLES 1-RELATED"/>
    <property type="match status" value="1"/>
</dbReference>
<feature type="domain" description="Peptidase C50" evidence="6">
    <location>
        <begin position="244"/>
        <end position="340"/>
    </location>
</feature>
<dbReference type="STRING" id="65357.A0A024GAZ0"/>
<dbReference type="SMART" id="SM00513">
    <property type="entry name" value="SAP"/>
    <property type="match status" value="1"/>
</dbReference>
<dbReference type="GO" id="GO:0005737">
    <property type="term" value="C:cytoplasm"/>
    <property type="evidence" value="ECO:0007669"/>
    <property type="project" value="TreeGrafter"/>
</dbReference>
<dbReference type="Pfam" id="PF02037">
    <property type="entry name" value="SAP"/>
    <property type="match status" value="1"/>
</dbReference>
<dbReference type="EMBL" id="CAIX01000060">
    <property type="protein sequence ID" value="CCI44031.1"/>
    <property type="molecule type" value="Genomic_DNA"/>
</dbReference>
<dbReference type="PANTHER" id="PTHR12792:SF0">
    <property type="entry name" value="SEPARIN"/>
    <property type="match status" value="1"/>
</dbReference>
<dbReference type="AlphaFoldDB" id="A0A024GAZ0"/>
<comment type="caution">
    <text evidence="7">The sequence shown here is derived from an EMBL/GenBank/DDBJ whole genome shotgun (WGS) entry which is preliminary data.</text>
</comment>
<dbReference type="GO" id="GO:0005634">
    <property type="term" value="C:nucleus"/>
    <property type="evidence" value="ECO:0007669"/>
    <property type="project" value="InterPro"/>
</dbReference>
<organism evidence="7 8">
    <name type="scientific">Albugo candida</name>
    <dbReference type="NCBI Taxonomy" id="65357"/>
    <lineage>
        <taxon>Eukaryota</taxon>
        <taxon>Sar</taxon>
        <taxon>Stramenopiles</taxon>
        <taxon>Oomycota</taxon>
        <taxon>Peronosporomycetes</taxon>
        <taxon>Albuginales</taxon>
        <taxon>Albuginaceae</taxon>
        <taxon>Albugo</taxon>
    </lineage>
</organism>
<dbReference type="Gene3D" id="1.10.720.30">
    <property type="entry name" value="SAP domain"/>
    <property type="match status" value="1"/>
</dbReference>
<accession>A0A024GAZ0</accession>
<dbReference type="GO" id="GO:0004197">
    <property type="term" value="F:cysteine-type endopeptidase activity"/>
    <property type="evidence" value="ECO:0007669"/>
    <property type="project" value="InterPro"/>
</dbReference>
<dbReference type="GO" id="GO:0072686">
    <property type="term" value="C:mitotic spindle"/>
    <property type="evidence" value="ECO:0007669"/>
    <property type="project" value="TreeGrafter"/>
</dbReference>
<proteinExistence type="predicted"/>
<evidence type="ECO:0000256" key="4">
    <source>
        <dbReference type="ARBA" id="ARBA00022829"/>
    </source>
</evidence>
<dbReference type="Proteomes" id="UP000053237">
    <property type="component" value="Unassembled WGS sequence"/>
</dbReference>
<comment type="catalytic activity">
    <reaction evidence="1">
        <text>All bonds known to be hydrolyzed by this endopeptidase have arginine in P1 and an acidic residue in P4. P6 is often occupied by an acidic residue or by a hydroxy-amino-acid residue, the phosphorylation of which enhances cleavage.</text>
        <dbReference type="EC" id="3.4.22.49"/>
    </reaction>
</comment>
<keyword evidence="8" id="KW-1185">Reference proteome</keyword>
<dbReference type="InterPro" id="IPR005314">
    <property type="entry name" value="Peptidase_C50"/>
</dbReference>
<evidence type="ECO:0000313" key="8">
    <source>
        <dbReference type="Proteomes" id="UP000053237"/>
    </source>
</evidence>
<dbReference type="EC" id="3.4.22.49" evidence="2"/>
<dbReference type="InterPro" id="IPR036361">
    <property type="entry name" value="SAP_dom_sf"/>
</dbReference>
<sequence>MQNDLSFWNFLLELDSFHELHPSTQKCWSLILSNNTNTRLPKQHIQLLLSALMSASNTREKFILKALEHISHEEEITLSMQQKCDITQFIQMETVHQQNDQAIPILEIFDRVDRIPIPSNDQLRKMKVTELRSLSKRLGIECSGVKSDLIDRLSRARDTEMMNALSKSQRAKKKRRLSAKNDTGISPNTSLILILDSHLTNFPWEGLSAFRKFGSVSRMPSLDLTLSSMELHDMSSIDYAAINNAKVGYILNPGGDLLQTESHIGSIMKDIEYWDGLIRQAPTEKQWRSMLLQHELLVYCGHGAGEKYYHSERILKLKRVACAILLFGCSSGRVKQEGIFGPDGAVISYLRVGSPCVLAMLWDVTDKDVDKLSLALITECAGILFTIFLRSPWLLLLLRAFTNLSLIDIVRYQCISFGSDGLLSLQHDIVYTQSRDFEEYRRVQIRISAHLPFELDKAEPEFGEPTQLHEDVVRRQPAMVVMLPNMLILMDLYDILDSRDCLPLLDIGEADVTPTFVANYIYGPGRAVIYKQGPASTESLREVRTSWSSKMLWNSTLNGKKTRNNAKEK</sequence>
<name>A0A024GAZ0_9STRA</name>
<evidence type="ECO:0000256" key="3">
    <source>
        <dbReference type="ARBA" id="ARBA00022801"/>
    </source>
</evidence>
<dbReference type="InParanoid" id="A0A024GAZ0"/>
<keyword evidence="4" id="KW-0159">Chromosome partition</keyword>
<dbReference type="InterPro" id="IPR030397">
    <property type="entry name" value="SEPARIN_core_dom"/>
</dbReference>
<evidence type="ECO:0000259" key="5">
    <source>
        <dbReference type="PROSITE" id="PS50800"/>
    </source>
</evidence>
<reference evidence="7 8" key="1">
    <citation type="submission" date="2012-05" db="EMBL/GenBank/DDBJ databases">
        <title>Recombination and specialization in a pathogen metapopulation.</title>
        <authorList>
            <person name="Gardiner A."/>
            <person name="Kemen E."/>
            <person name="Schultz-Larsen T."/>
            <person name="MacLean D."/>
            <person name="Van Oosterhout C."/>
            <person name="Jones J.D.G."/>
        </authorList>
    </citation>
    <scope>NUCLEOTIDE SEQUENCE [LARGE SCALE GENOMIC DNA]</scope>
    <source>
        <strain evidence="7 8">Ac Nc2</strain>
    </source>
</reference>
<dbReference type="InterPro" id="IPR003034">
    <property type="entry name" value="SAP_dom"/>
</dbReference>
<evidence type="ECO:0000259" key="6">
    <source>
        <dbReference type="PROSITE" id="PS51700"/>
    </source>
</evidence>
<dbReference type="GO" id="GO:0051307">
    <property type="term" value="P:meiotic chromosome separation"/>
    <property type="evidence" value="ECO:0007669"/>
    <property type="project" value="TreeGrafter"/>
</dbReference>
<evidence type="ECO:0000256" key="2">
    <source>
        <dbReference type="ARBA" id="ARBA00012489"/>
    </source>
</evidence>
<dbReference type="PROSITE" id="PS51700">
    <property type="entry name" value="SEPARIN"/>
    <property type="match status" value="1"/>
</dbReference>